<name>J4KSP1_9GAMM</name>
<evidence type="ECO:0000313" key="3">
    <source>
        <dbReference type="Proteomes" id="UP000010116"/>
    </source>
</evidence>
<reference evidence="2 3" key="1">
    <citation type="journal article" date="2012" name="ISME J.">
        <title>Genomic insights to SAR86, an abundant and uncultivated marine bacterial lineage.</title>
        <authorList>
            <person name="Dupont C.L."/>
            <person name="Rusch D.B."/>
            <person name="Yooseph S."/>
            <person name="Lombardo M.J."/>
            <person name="Richter R.A."/>
            <person name="Valas R."/>
            <person name="Novotny M."/>
            <person name="Yee-Greenbaum J."/>
            <person name="Selengut J.D."/>
            <person name="Haft D.H."/>
            <person name="Halpern A.L."/>
            <person name="Lasken R.S."/>
            <person name="Nealson K."/>
            <person name="Friedman R."/>
            <person name="Venter J.C."/>
        </authorList>
    </citation>
    <scope>NUCLEOTIDE SEQUENCE [LARGE SCALE GENOMIC DNA]</scope>
</reference>
<accession>J4KSP1</accession>
<proteinExistence type="predicted"/>
<evidence type="ECO:0000313" key="2">
    <source>
        <dbReference type="EMBL" id="EJP73044.1"/>
    </source>
</evidence>
<dbReference type="HOGENOM" id="CLU_205917_1_0_6"/>
<gene>
    <name evidence="2" type="ORF">NT02SARS_1933</name>
</gene>
<evidence type="ECO:0000256" key="1">
    <source>
        <dbReference type="SAM" id="Phobius"/>
    </source>
</evidence>
<dbReference type="Proteomes" id="UP000010116">
    <property type="component" value="Unassembled WGS sequence"/>
</dbReference>
<feature type="transmembrane region" description="Helical" evidence="1">
    <location>
        <begin position="9"/>
        <end position="28"/>
    </location>
</feature>
<sequence length="61" mass="7449">MKNFLISEIIYWVIAIISIFSVIENWTINPDRAYIFLGFCILSIFMALFRRHFRKKYSNRK</sequence>
<keyword evidence="1" id="KW-0812">Transmembrane</keyword>
<dbReference type="AlphaFoldDB" id="J4KSP1"/>
<dbReference type="EMBL" id="JH611184">
    <property type="protein sequence ID" value="EJP73044.1"/>
    <property type="molecule type" value="Genomic_DNA"/>
</dbReference>
<keyword evidence="1" id="KW-1133">Transmembrane helix</keyword>
<feature type="transmembrane region" description="Helical" evidence="1">
    <location>
        <begin position="34"/>
        <end position="53"/>
    </location>
</feature>
<keyword evidence="1" id="KW-0472">Membrane</keyword>
<organism evidence="2 3">
    <name type="scientific">SAR86 cluster bacterium SAR86B</name>
    <dbReference type="NCBI Taxonomy" id="1123867"/>
    <lineage>
        <taxon>Bacteria</taxon>
        <taxon>Pseudomonadati</taxon>
        <taxon>Pseudomonadota</taxon>
        <taxon>Gammaproteobacteria</taxon>
        <taxon>SAR86 cluster</taxon>
    </lineage>
</organism>
<protein>
    <submittedName>
        <fullName evidence="2">Uncharacterized protein</fullName>
    </submittedName>
</protein>